<keyword evidence="1" id="KW-0472">Membrane</keyword>
<protein>
    <submittedName>
        <fullName evidence="2">HSPC018</fullName>
    </submittedName>
</protein>
<proteinExistence type="evidence at transcript level"/>
<evidence type="ECO:0000256" key="1">
    <source>
        <dbReference type="SAM" id="Phobius"/>
    </source>
</evidence>
<dbReference type="PeptideAtlas" id="Q9Y2S8"/>
<keyword evidence="1" id="KW-0812">Transmembrane</keyword>
<organism evidence="2">
    <name type="scientific">Homo sapiens</name>
    <name type="common">Human</name>
    <dbReference type="NCBI Taxonomy" id="9606"/>
    <lineage>
        <taxon>Eukaryota</taxon>
        <taxon>Metazoa</taxon>
        <taxon>Chordata</taxon>
        <taxon>Craniata</taxon>
        <taxon>Vertebrata</taxon>
        <taxon>Euteleostomi</taxon>
        <taxon>Mammalia</taxon>
        <taxon>Eutheria</taxon>
        <taxon>Euarchontoglires</taxon>
        <taxon>Primates</taxon>
        <taxon>Haplorrhini</taxon>
        <taxon>Catarrhini</taxon>
        <taxon>Hominidae</taxon>
        <taxon>Homo</taxon>
    </lineage>
</organism>
<feature type="transmembrane region" description="Helical" evidence="1">
    <location>
        <begin position="20"/>
        <end position="49"/>
    </location>
</feature>
<evidence type="ECO:0000313" key="2">
    <source>
        <dbReference type="EMBL" id="AAD26999.1"/>
    </source>
</evidence>
<dbReference type="AlphaFoldDB" id="Q9Y2S8"/>
<dbReference type="EMBL" id="AF077204">
    <property type="protein sequence ID" value="AAD26999.1"/>
    <property type="molecule type" value="mRNA"/>
</dbReference>
<reference evidence="2" key="2">
    <citation type="journal article" date="2000" name="Genome Res.">
        <title>Cloning and functional analysis of cDNAs with open reading frames for 300 previously undefined genes expressed in CD34+ hematopoietic stem/progenitor cells.</title>
        <authorList>
            <person name="Zhang Q.H."/>
            <person name="Ye M."/>
            <person name="Wu X.Y."/>
            <person name="Ren S.X."/>
            <person name="Zhao M."/>
            <person name="Zhao C.J."/>
            <person name="Fu G."/>
            <person name="Shen Y."/>
            <person name="Fan H.Y."/>
            <person name="Lu G."/>
            <person name="Zhong M."/>
            <person name="Xu X.R."/>
            <person name="Han Z.G."/>
            <person name="Zhang J.W."/>
            <person name="Tao J."/>
            <person name="Huang Q.H."/>
            <person name="Zhou J."/>
            <person name="Hu G.X."/>
            <person name="Gu J."/>
            <person name="Chen S.J."/>
            <person name="Chen Z."/>
        </authorList>
    </citation>
    <scope>NUCLEOTIDE SEQUENCE</scope>
</reference>
<keyword evidence="1" id="KW-1133">Transmembrane helix</keyword>
<name>Q9Y2S8_HUMAN</name>
<sequence length="167" mass="17735">MPALPPGFSQAGSCVPTGSSLVLCLLAASLLLFVPTLALLTGATTCWCLHNKRLALRPLAWQGLWGLVSTRLSHGRTSFYFNSLPLQTNSSTCQNHSWDSGARATALPLAAPRRVGLDLCSCQAHTCQQGADWIHALLCLMGVTGVPTALPAKHLEQNTSPFVVDAE</sequence>
<accession>Q9Y2S8</accession>
<reference evidence="2" key="1">
    <citation type="submission" date="1998-07" db="EMBL/GenBank/DDBJ databases">
        <title>Human HSPC018 mRNA.</title>
        <authorList>
            <person name="Zhang Q."/>
            <person name="Guan Z."/>
            <person name="Gu J."/>
            <person name="Ye M."/>
            <person name="Zhou J."/>
            <person name="Shen Y."/>
            <person name="Xu S."/>
            <person name="He K."/>
            <person name="Chen S."/>
            <person name="Mao M."/>
            <person name="Chen Z."/>
        </authorList>
    </citation>
    <scope>NUCLEOTIDE SEQUENCE</scope>
</reference>